<dbReference type="Proteomes" id="UP000183180">
    <property type="component" value="Unassembled WGS sequence"/>
</dbReference>
<dbReference type="STRING" id="158898.SAMN04488548_134208"/>
<evidence type="ECO:0000313" key="3">
    <source>
        <dbReference type="Proteomes" id="UP000183180"/>
    </source>
</evidence>
<evidence type="ECO:0000313" key="2">
    <source>
        <dbReference type="EMBL" id="SDU25345.1"/>
    </source>
</evidence>
<sequence>MMTLSAQLADDEPQPDNRAGDQQSDRGGQREDAFRTDLPVTWLLTTTHVVMNAAAEEVRAGRLDADDAPWFIGAILLPAFTQTQD</sequence>
<dbReference type="EMBL" id="FNLM01000034">
    <property type="protein sequence ID" value="SDU25345.1"/>
    <property type="molecule type" value="Genomic_DNA"/>
</dbReference>
<reference evidence="2 3" key="1">
    <citation type="submission" date="2016-10" db="EMBL/GenBank/DDBJ databases">
        <authorList>
            <person name="de Groot N.N."/>
        </authorList>
    </citation>
    <scope>NUCLEOTIDE SEQUENCE [LARGE SCALE GENOMIC DNA]</scope>
    <source>
        <strain evidence="2 3">DSM 44215</strain>
    </source>
</reference>
<proteinExistence type="predicted"/>
<name>A0A1H2H0P0_9ACTN</name>
<accession>A0A1H2H0P0</accession>
<feature type="region of interest" description="Disordered" evidence="1">
    <location>
        <begin position="1"/>
        <end position="34"/>
    </location>
</feature>
<dbReference type="AlphaFoldDB" id="A0A1H2H0P0"/>
<protein>
    <submittedName>
        <fullName evidence="2">Uncharacterized protein</fullName>
    </submittedName>
</protein>
<organism evidence="2 3">
    <name type="scientific">Gordonia westfalica</name>
    <dbReference type="NCBI Taxonomy" id="158898"/>
    <lineage>
        <taxon>Bacteria</taxon>
        <taxon>Bacillati</taxon>
        <taxon>Actinomycetota</taxon>
        <taxon>Actinomycetes</taxon>
        <taxon>Mycobacteriales</taxon>
        <taxon>Gordoniaceae</taxon>
        <taxon>Gordonia</taxon>
    </lineage>
</organism>
<dbReference type="Gene3D" id="1.10.357.10">
    <property type="entry name" value="Tetracycline Repressor, domain 2"/>
    <property type="match status" value="1"/>
</dbReference>
<evidence type="ECO:0000256" key="1">
    <source>
        <dbReference type="SAM" id="MobiDB-lite"/>
    </source>
</evidence>
<feature type="compositionally biased region" description="Basic and acidic residues" evidence="1">
    <location>
        <begin position="23"/>
        <end position="34"/>
    </location>
</feature>
<gene>
    <name evidence="2" type="ORF">SAMN04488548_134208</name>
</gene>